<dbReference type="SMART" id="SM00895">
    <property type="entry name" value="FCD"/>
    <property type="match status" value="1"/>
</dbReference>
<dbReference type="PROSITE" id="PS50949">
    <property type="entry name" value="HTH_GNTR"/>
    <property type="match status" value="1"/>
</dbReference>
<name>A0A2P2E708_9PROT</name>
<proteinExistence type="predicted"/>
<accession>A0A2P2E708</accession>
<keyword evidence="6" id="KW-1185">Reference proteome</keyword>
<evidence type="ECO:0000256" key="2">
    <source>
        <dbReference type="ARBA" id="ARBA00023125"/>
    </source>
</evidence>
<dbReference type="InterPro" id="IPR011711">
    <property type="entry name" value="GntR_C"/>
</dbReference>
<sequence>MAETPSALLDVADRSEPLHEAIYQELRARLSRGAFAPGESLSLRTLATELGGSVTPVRDAVWRLTAEHALCVGATRRITVPLIDRKGMLELLQARTLLEPEAAARALPYVRGRHRQAMKKANDTMNDALRQGDMAGYMASNHAFHFGLYRACPSDVIVPMIESLWVRFGPFMRLMYPDAVNELDLSDRHGDALRAIEAGDEAGLRAAIAADVQDGLDWMIKRI</sequence>
<evidence type="ECO:0000256" key="1">
    <source>
        <dbReference type="ARBA" id="ARBA00023015"/>
    </source>
</evidence>
<dbReference type="InterPro" id="IPR036390">
    <property type="entry name" value="WH_DNA-bd_sf"/>
</dbReference>
<dbReference type="InterPro" id="IPR000524">
    <property type="entry name" value="Tscrpt_reg_HTH_GntR"/>
</dbReference>
<gene>
    <name evidence="5" type="primary">mcbR</name>
    <name evidence="5" type="ORF">PbB2_00500</name>
</gene>
<protein>
    <submittedName>
        <fullName evidence="5">HTH-type transcriptional regulator McbR</fullName>
    </submittedName>
</protein>
<evidence type="ECO:0000256" key="3">
    <source>
        <dbReference type="ARBA" id="ARBA00023163"/>
    </source>
</evidence>
<dbReference type="Pfam" id="PF07729">
    <property type="entry name" value="FCD"/>
    <property type="match status" value="1"/>
</dbReference>
<evidence type="ECO:0000313" key="6">
    <source>
        <dbReference type="Proteomes" id="UP000245086"/>
    </source>
</evidence>
<organism evidence="5 6">
    <name type="scientific">Candidatus Phycosocius bacilliformis</name>
    <dbReference type="NCBI Taxonomy" id="1445552"/>
    <lineage>
        <taxon>Bacteria</taxon>
        <taxon>Pseudomonadati</taxon>
        <taxon>Pseudomonadota</taxon>
        <taxon>Alphaproteobacteria</taxon>
        <taxon>Caulobacterales</taxon>
        <taxon>Caulobacterales incertae sedis</taxon>
        <taxon>Candidatus Phycosocius</taxon>
    </lineage>
</organism>
<feature type="domain" description="HTH gntR-type" evidence="4">
    <location>
        <begin position="16"/>
        <end position="83"/>
    </location>
</feature>
<comment type="caution">
    <text evidence="5">The sequence shown here is derived from an EMBL/GenBank/DDBJ whole genome shotgun (WGS) entry which is preliminary data.</text>
</comment>
<dbReference type="Gene3D" id="1.10.10.10">
    <property type="entry name" value="Winged helix-like DNA-binding domain superfamily/Winged helix DNA-binding domain"/>
    <property type="match status" value="1"/>
</dbReference>
<dbReference type="Gene3D" id="1.20.120.530">
    <property type="entry name" value="GntR ligand-binding domain-like"/>
    <property type="match status" value="1"/>
</dbReference>
<dbReference type="PANTHER" id="PTHR43537">
    <property type="entry name" value="TRANSCRIPTIONAL REGULATOR, GNTR FAMILY"/>
    <property type="match status" value="1"/>
</dbReference>
<dbReference type="AlphaFoldDB" id="A0A2P2E708"/>
<keyword evidence="1" id="KW-0805">Transcription regulation</keyword>
<evidence type="ECO:0000259" key="4">
    <source>
        <dbReference type="PROSITE" id="PS50949"/>
    </source>
</evidence>
<reference evidence="5 6" key="1">
    <citation type="journal article" date="2018" name="Genome Announc.">
        <title>Draft Genome Sequence of "Candidatus Phycosocius bacilliformis," an Alphaproteobacterial Ectosymbiont of the Hydrocarbon-Producing Green Alga Botryococcus braunii.</title>
        <authorList>
            <person name="Tanabe Y."/>
            <person name="Yamaguchi H."/>
            <person name="Watanabe M.M."/>
        </authorList>
    </citation>
    <scope>NUCLEOTIDE SEQUENCE [LARGE SCALE GENOMIC DNA]</scope>
    <source>
        <strain evidence="5 6">BOTRYCO-2</strain>
    </source>
</reference>
<dbReference type="Pfam" id="PF00392">
    <property type="entry name" value="GntR"/>
    <property type="match status" value="1"/>
</dbReference>
<dbReference type="Proteomes" id="UP000245086">
    <property type="component" value="Unassembled WGS sequence"/>
</dbReference>
<evidence type="ECO:0000313" key="5">
    <source>
        <dbReference type="EMBL" id="GBF56843.1"/>
    </source>
</evidence>
<dbReference type="SUPFAM" id="SSF48008">
    <property type="entry name" value="GntR ligand-binding domain-like"/>
    <property type="match status" value="1"/>
</dbReference>
<dbReference type="InterPro" id="IPR036388">
    <property type="entry name" value="WH-like_DNA-bd_sf"/>
</dbReference>
<dbReference type="GO" id="GO:0003700">
    <property type="term" value="F:DNA-binding transcription factor activity"/>
    <property type="evidence" value="ECO:0007669"/>
    <property type="project" value="InterPro"/>
</dbReference>
<keyword evidence="2" id="KW-0238">DNA-binding</keyword>
<dbReference type="RefSeq" id="WP_108983689.1">
    <property type="nucleotide sequence ID" value="NZ_BFBR01000001.1"/>
</dbReference>
<dbReference type="OrthoDB" id="9815654at2"/>
<dbReference type="GO" id="GO:0003677">
    <property type="term" value="F:DNA binding"/>
    <property type="evidence" value="ECO:0007669"/>
    <property type="project" value="UniProtKB-KW"/>
</dbReference>
<keyword evidence="3" id="KW-0804">Transcription</keyword>
<dbReference type="InterPro" id="IPR008920">
    <property type="entry name" value="TF_FadR/GntR_C"/>
</dbReference>
<dbReference type="SUPFAM" id="SSF46785">
    <property type="entry name" value="Winged helix' DNA-binding domain"/>
    <property type="match status" value="1"/>
</dbReference>
<dbReference type="PANTHER" id="PTHR43537:SF39">
    <property type="entry name" value="HTH-TYPE TRANSCRIPTIONAL REGULATOR MCBR"/>
    <property type="match status" value="1"/>
</dbReference>
<dbReference type="SMART" id="SM00345">
    <property type="entry name" value="HTH_GNTR"/>
    <property type="match status" value="1"/>
</dbReference>
<dbReference type="EMBL" id="BFBR01000001">
    <property type="protein sequence ID" value="GBF56843.1"/>
    <property type="molecule type" value="Genomic_DNA"/>
</dbReference>